<keyword evidence="8" id="KW-0479">Metal-binding</keyword>
<dbReference type="Gene3D" id="3.40.525.10">
    <property type="entry name" value="CRAL-TRIO lipid binding domain"/>
    <property type="match status" value="1"/>
</dbReference>
<dbReference type="GO" id="GO:0005886">
    <property type="term" value="C:plasma membrane"/>
    <property type="evidence" value="ECO:0007669"/>
    <property type="project" value="TreeGrafter"/>
</dbReference>
<evidence type="ECO:0000256" key="14">
    <source>
        <dbReference type="ARBA" id="ARBA00024146"/>
    </source>
</evidence>
<keyword evidence="6 16" id="KW-0963">Cytoplasm</keyword>
<dbReference type="GO" id="GO:0005789">
    <property type="term" value="C:endoplasmic reticulum membrane"/>
    <property type="evidence" value="ECO:0007669"/>
    <property type="project" value="UniProtKB-SubCell"/>
</dbReference>
<name>A0A7D9GZY5_DEKBR</name>
<dbReference type="SMART" id="SM00516">
    <property type="entry name" value="SEC14"/>
    <property type="match status" value="1"/>
</dbReference>
<keyword evidence="10 16" id="KW-0492">Microsome</keyword>
<comment type="cofactor">
    <cofactor evidence="1">
        <name>heme b</name>
        <dbReference type="ChEBI" id="CHEBI:60344"/>
    </cofactor>
</comment>
<dbReference type="EMBL" id="CABFWN010000003">
    <property type="protein sequence ID" value="VUG18421.1"/>
    <property type="molecule type" value="Genomic_DNA"/>
</dbReference>
<dbReference type="CDD" id="cd00170">
    <property type="entry name" value="SEC14"/>
    <property type="match status" value="1"/>
</dbReference>
<comment type="catalytic activity">
    <reaction evidence="14">
        <text>a 1,2-diacyl-sn-glycero-3-phospho-(1D-myo-inositol)(in) = a 1,2-diacyl-sn-glycero-3-phospho-(1D-myo-inositol)(out)</text>
        <dbReference type="Rhea" id="RHEA:38691"/>
        <dbReference type="ChEBI" id="CHEBI:57880"/>
    </reaction>
    <physiologicalReaction direction="left-to-right" evidence="14">
        <dbReference type="Rhea" id="RHEA:38692"/>
    </physiologicalReaction>
</comment>
<evidence type="ECO:0000256" key="4">
    <source>
        <dbReference type="ARBA" id="ARBA00018320"/>
    </source>
</evidence>
<gene>
    <name evidence="18" type="primary">SFH5</name>
    <name evidence="18" type="ORF">DEBR0S3_10440G</name>
</gene>
<evidence type="ECO:0000256" key="11">
    <source>
        <dbReference type="ARBA" id="ARBA00023004"/>
    </source>
</evidence>
<dbReference type="GO" id="GO:0005829">
    <property type="term" value="C:cytosol"/>
    <property type="evidence" value="ECO:0007669"/>
    <property type="project" value="TreeGrafter"/>
</dbReference>
<evidence type="ECO:0000256" key="1">
    <source>
        <dbReference type="ARBA" id="ARBA00001970"/>
    </source>
</evidence>
<evidence type="ECO:0000256" key="3">
    <source>
        <dbReference type="ARBA" id="ARBA00006667"/>
    </source>
</evidence>
<evidence type="ECO:0000256" key="12">
    <source>
        <dbReference type="ARBA" id="ARBA00023055"/>
    </source>
</evidence>
<dbReference type="GO" id="GO:0017157">
    <property type="term" value="P:regulation of exocytosis"/>
    <property type="evidence" value="ECO:0007669"/>
    <property type="project" value="TreeGrafter"/>
</dbReference>
<dbReference type="InterPro" id="IPR001251">
    <property type="entry name" value="CRAL-TRIO_dom"/>
</dbReference>
<dbReference type="PANTHER" id="PTHR47669">
    <property type="entry name" value="PHOSPHATIDYLINOSITOL TRANSFER PROTEIN SFH5"/>
    <property type="match status" value="1"/>
</dbReference>
<comment type="function">
    <text evidence="15">Non-classical phosphatidylinositol (PtdIns) transfer protein (PITP), which exhibits PtdIns-binding/transfer activity in the absence of detectable PtdCho-binding/transfer activity. Regulates PtdIns(4,5)P2 homeostasis at the plasma membrane. Heme-binding protein that may play a role in organic oxidant-induced stress responses.</text>
</comment>
<dbReference type="PANTHER" id="PTHR47669:SF1">
    <property type="entry name" value="PHOSPHATIDYLINOSITOL TRANSFER PROTEIN SFH5"/>
    <property type="match status" value="1"/>
</dbReference>
<keyword evidence="12 16" id="KW-0445">Lipid transport</keyword>
<dbReference type="GO" id="GO:0032541">
    <property type="term" value="C:cortical endoplasmic reticulum"/>
    <property type="evidence" value="ECO:0007669"/>
    <property type="project" value="TreeGrafter"/>
</dbReference>
<evidence type="ECO:0000256" key="10">
    <source>
        <dbReference type="ARBA" id="ARBA00022848"/>
    </source>
</evidence>
<keyword evidence="13 16" id="KW-0472">Membrane</keyword>
<dbReference type="SUPFAM" id="SSF52087">
    <property type="entry name" value="CRAL/TRIO domain"/>
    <property type="match status" value="1"/>
</dbReference>
<evidence type="ECO:0000256" key="5">
    <source>
        <dbReference type="ARBA" id="ARBA00022448"/>
    </source>
</evidence>
<dbReference type="GO" id="GO:0008526">
    <property type="term" value="F:phosphatidylinositol transfer activity"/>
    <property type="evidence" value="ECO:0007669"/>
    <property type="project" value="UniProtKB-UniRule"/>
</dbReference>
<evidence type="ECO:0000256" key="15">
    <source>
        <dbReference type="ARBA" id="ARBA00024180"/>
    </source>
</evidence>
<evidence type="ECO:0000313" key="19">
    <source>
        <dbReference type="Proteomes" id="UP000478008"/>
    </source>
</evidence>
<evidence type="ECO:0000256" key="16">
    <source>
        <dbReference type="RuleBase" id="RU367059"/>
    </source>
</evidence>
<dbReference type="InterPro" id="IPR036865">
    <property type="entry name" value="CRAL-TRIO_dom_sf"/>
</dbReference>
<dbReference type="InterPro" id="IPR042938">
    <property type="entry name" value="Sfh5"/>
</dbReference>
<evidence type="ECO:0000256" key="7">
    <source>
        <dbReference type="ARBA" id="ARBA00022617"/>
    </source>
</evidence>
<keyword evidence="9 16" id="KW-0256">Endoplasmic reticulum</keyword>
<proteinExistence type="inferred from homology"/>
<evidence type="ECO:0000256" key="6">
    <source>
        <dbReference type="ARBA" id="ARBA00022490"/>
    </source>
</evidence>
<dbReference type="GO" id="GO:0043001">
    <property type="term" value="P:Golgi to plasma membrane protein transport"/>
    <property type="evidence" value="ECO:0007669"/>
    <property type="project" value="TreeGrafter"/>
</dbReference>
<feature type="domain" description="CRAL-TRIO" evidence="17">
    <location>
        <begin position="129"/>
        <end position="253"/>
    </location>
</feature>
<dbReference type="Proteomes" id="UP000478008">
    <property type="component" value="Unassembled WGS sequence"/>
</dbReference>
<evidence type="ECO:0000259" key="17">
    <source>
        <dbReference type="PROSITE" id="PS50191"/>
    </source>
</evidence>
<sequence>MDHKEETQKLISELPDIIKSAKYDEFYGYQLDPKGEFYDSKIVEHLIHKLLKAYGFNLTETKKHLLDILRWRKQFDPISAAFIEKHDPKFNKIGALSLNKDGGSCEKVITWNFYGTIKDSNEVFGHVNEFIRWRVGLMEQALQLLKFDDPTNNYMVQVHDYKGVSLFSMTSSAKKASTSIIKLFGDYYPEVLSKKYFVNVPFLMSFLFNAFKSFVAEETRKKLTMMTDGSQLNDYLEGSGIPAIYGNKGGKSLDDIKIVFDRSKYKLPEYVAYLVEEKLSNTVD</sequence>
<dbReference type="AlphaFoldDB" id="A0A7D9GZY5"/>
<dbReference type="PROSITE" id="PS50191">
    <property type="entry name" value="CRAL_TRIO"/>
    <property type="match status" value="1"/>
</dbReference>
<accession>A0A7D9GZY5</accession>
<comment type="subcellular location">
    <subcellularLocation>
        <location evidence="16">Cytoplasm</location>
    </subcellularLocation>
    <subcellularLocation>
        <location evidence="2 16">Endoplasmic reticulum membrane</location>
        <topology evidence="2 16">Peripheral membrane protein</topology>
    </subcellularLocation>
    <subcellularLocation>
        <location evidence="16">Microsome membrane</location>
        <topology evidence="16">Peripheral membrane protein</topology>
    </subcellularLocation>
</comment>
<comment type="similarity">
    <text evidence="3 16">Belongs to the SFH5 family.</text>
</comment>
<evidence type="ECO:0000256" key="8">
    <source>
        <dbReference type="ARBA" id="ARBA00022723"/>
    </source>
</evidence>
<keyword evidence="19" id="KW-1185">Reference proteome</keyword>
<dbReference type="Pfam" id="PF00650">
    <property type="entry name" value="CRAL_TRIO"/>
    <property type="match status" value="1"/>
</dbReference>
<keyword evidence="11" id="KW-0408">Iron</keyword>
<dbReference type="GO" id="GO:0046872">
    <property type="term" value="F:metal ion binding"/>
    <property type="evidence" value="ECO:0007669"/>
    <property type="project" value="UniProtKB-KW"/>
</dbReference>
<reference evidence="18 19" key="1">
    <citation type="submission" date="2019-07" db="EMBL/GenBank/DDBJ databases">
        <authorList>
            <person name="Friedrich A."/>
            <person name="Schacherer J."/>
        </authorList>
    </citation>
    <scope>NUCLEOTIDE SEQUENCE [LARGE SCALE GENOMIC DNA]</scope>
</reference>
<evidence type="ECO:0000256" key="9">
    <source>
        <dbReference type="ARBA" id="ARBA00022824"/>
    </source>
</evidence>
<evidence type="ECO:0000256" key="13">
    <source>
        <dbReference type="ARBA" id="ARBA00023136"/>
    </source>
</evidence>
<evidence type="ECO:0000313" key="18">
    <source>
        <dbReference type="EMBL" id="VUG18421.1"/>
    </source>
</evidence>
<protein>
    <recommendedName>
        <fullName evidence="4 16">Phosphatidylinositol transfer protein SFH5</fullName>
        <shortName evidence="16">PITP SFH5</shortName>
    </recommendedName>
</protein>
<organism evidence="18 19">
    <name type="scientific">Dekkera bruxellensis</name>
    <name type="common">Brettanomyces custersii</name>
    <dbReference type="NCBI Taxonomy" id="5007"/>
    <lineage>
        <taxon>Eukaryota</taxon>
        <taxon>Fungi</taxon>
        <taxon>Dikarya</taxon>
        <taxon>Ascomycota</taxon>
        <taxon>Saccharomycotina</taxon>
        <taxon>Pichiomycetes</taxon>
        <taxon>Pichiales</taxon>
        <taxon>Pichiaceae</taxon>
        <taxon>Brettanomyces</taxon>
    </lineage>
</organism>
<keyword evidence="7" id="KW-0349">Heme</keyword>
<keyword evidence="5 16" id="KW-0813">Transport</keyword>
<evidence type="ECO:0000256" key="2">
    <source>
        <dbReference type="ARBA" id="ARBA00004406"/>
    </source>
</evidence>